<name>A0A0E1XBS0_STAAU</name>
<dbReference type="HOGENOM" id="CLU_3258074_0_0_9"/>
<accession>A0A0E1XBS0</accession>
<comment type="caution">
    <text evidence="1">The sequence shown here is derived from an EMBL/GenBank/DDBJ whole genome shotgun (WGS) entry which is preliminary data.</text>
</comment>
<proteinExistence type="predicted"/>
<dbReference type="RefSeq" id="WP_001287492.1">
    <property type="nucleotide sequence ID" value="NZ_CM000952.1"/>
</dbReference>
<dbReference type="AlphaFoldDB" id="A0A0E1XBS0"/>
<evidence type="ECO:0000313" key="1">
    <source>
        <dbReference type="EMBL" id="EFH96030.1"/>
    </source>
</evidence>
<protein>
    <submittedName>
        <fullName evidence="1">Uncharacterized protein</fullName>
    </submittedName>
</protein>
<organism evidence="1">
    <name type="scientific">Staphylococcus aureus subsp. aureus MN8</name>
    <dbReference type="NCBI Taxonomy" id="548470"/>
    <lineage>
        <taxon>Bacteria</taxon>
        <taxon>Bacillati</taxon>
        <taxon>Bacillota</taxon>
        <taxon>Bacilli</taxon>
        <taxon>Bacillales</taxon>
        <taxon>Staphylococcaceae</taxon>
        <taxon>Staphylococcus</taxon>
    </lineage>
</organism>
<dbReference type="Proteomes" id="UP000003455">
    <property type="component" value="Chromosome"/>
</dbReference>
<dbReference type="EMBL" id="ACJA02000001">
    <property type="protein sequence ID" value="EFH96030.1"/>
    <property type="molecule type" value="Genomic_DNA"/>
</dbReference>
<gene>
    <name evidence="1" type="ORF">HMPREF0769_10032</name>
</gene>
<sequence length="42" mass="4852">MSEANAAINVLLLLTVTRVFQPKRAMKFCTRPIYHALDHEDH</sequence>
<reference evidence="1" key="1">
    <citation type="submission" date="2010-05" db="EMBL/GenBank/DDBJ databases">
        <authorList>
            <person name="Muzny D."/>
            <person name="Qin X."/>
            <person name="Buhay C."/>
            <person name="Dugan-Rocha S."/>
            <person name="Ding Y."/>
            <person name="Chen G."/>
            <person name="Hawes A."/>
            <person name="Holder M."/>
            <person name="Jhangiani S."/>
            <person name="Johnson A."/>
            <person name="Khan Z."/>
            <person name="Li Z."/>
            <person name="Liu W."/>
            <person name="Liu X."/>
            <person name="Perez L."/>
            <person name="Shen H."/>
            <person name="Wang Q."/>
            <person name="Watt J."/>
            <person name="Xi L."/>
            <person name="Xin Y."/>
            <person name="Zhou J."/>
            <person name="Deng J."/>
            <person name="Jiang H."/>
            <person name="Liu Y."/>
            <person name="Qu J."/>
            <person name="Song X.-Z."/>
            <person name="Zhang L."/>
            <person name="Villasana D."/>
            <person name="Johnson A."/>
            <person name="Liu J."/>
            <person name="Liyanage D."/>
            <person name="Lorensuhewa L."/>
            <person name="Robinson T."/>
            <person name="Song A."/>
            <person name="Song B.-B."/>
            <person name="Dinh H."/>
            <person name="Thornton R."/>
            <person name="Coyle M."/>
            <person name="Francisco L."/>
            <person name="Jackson L."/>
            <person name="Javaid M."/>
            <person name="Korchina V."/>
            <person name="Kovar C."/>
            <person name="Mata R."/>
            <person name="Mathew T."/>
            <person name="Ngo R."/>
            <person name="Nguyen L."/>
            <person name="Nguyen N."/>
            <person name="Okwuonu G."/>
            <person name="Ongeri F."/>
            <person name="Pham C."/>
            <person name="Simmons D."/>
            <person name="Wilczek-Boney K."/>
            <person name="Hale W."/>
            <person name="Jakkamsetti A."/>
            <person name="Pham P."/>
            <person name="Ruth R."/>
            <person name="San Lucas F."/>
            <person name="Warren J."/>
            <person name="Zhang J."/>
            <person name="Zhao Z."/>
            <person name="Zhou C."/>
            <person name="Zhu D."/>
            <person name="Lee S."/>
            <person name="Bess C."/>
            <person name="Blankenburg K."/>
            <person name="Forbes L."/>
            <person name="Fu Q."/>
            <person name="Gubbala S."/>
            <person name="Hirani K."/>
            <person name="Jayaseelan J.C."/>
            <person name="Lara F."/>
            <person name="Munidasa M."/>
            <person name="Palculict T."/>
            <person name="Patil S."/>
            <person name="Pu L.-L."/>
            <person name="Saada N."/>
            <person name="Tang L."/>
            <person name="Weissenberger G."/>
            <person name="Zhu Y."/>
            <person name="Hemphill L."/>
            <person name="Shang Y."/>
            <person name="Youmans B."/>
            <person name="Ayvaz T."/>
            <person name="Ross M."/>
            <person name="Santibanez J."/>
            <person name="Aqrawi P."/>
            <person name="Gross S."/>
            <person name="Joshi V."/>
            <person name="Fowler G."/>
            <person name="Nazareth L."/>
            <person name="Reid J."/>
            <person name="Worley K."/>
            <person name="Petrosino J."/>
            <person name="Highlander S."/>
            <person name="Gibbs R."/>
        </authorList>
    </citation>
    <scope>NUCLEOTIDE SEQUENCE [LARGE SCALE GENOMIC DNA]</scope>
    <source>
        <strain evidence="1">MN8</strain>
    </source>
</reference>